<dbReference type="EMBL" id="BSXT01002220">
    <property type="protein sequence ID" value="GMF47848.1"/>
    <property type="molecule type" value="Genomic_DNA"/>
</dbReference>
<reference evidence="1" key="1">
    <citation type="submission" date="2023-04" db="EMBL/GenBank/DDBJ databases">
        <title>Phytophthora fragariaefolia NBRC 109709.</title>
        <authorList>
            <person name="Ichikawa N."/>
            <person name="Sato H."/>
            <person name="Tonouchi N."/>
        </authorList>
    </citation>
    <scope>NUCLEOTIDE SEQUENCE</scope>
    <source>
        <strain evidence="1">NBRC 109709</strain>
    </source>
</reference>
<sequence length="69" mass="7377">MHEPSILGSRALTTAPQETLKPAEAARTLAIGLPVEEEAIITRHELPLDKVVEVRDIPLVASTAIAEVP</sequence>
<evidence type="ECO:0000313" key="2">
    <source>
        <dbReference type="Proteomes" id="UP001165121"/>
    </source>
</evidence>
<dbReference type="AlphaFoldDB" id="A0A9W6XY97"/>
<comment type="caution">
    <text evidence="1">The sequence shown here is derived from an EMBL/GenBank/DDBJ whole genome shotgun (WGS) entry which is preliminary data.</text>
</comment>
<proteinExistence type="predicted"/>
<protein>
    <submittedName>
        <fullName evidence="1">Unnamed protein product</fullName>
    </submittedName>
</protein>
<keyword evidence="2" id="KW-1185">Reference proteome</keyword>
<gene>
    <name evidence="1" type="ORF">Pfra01_001822700</name>
</gene>
<accession>A0A9W6XY97</accession>
<dbReference type="Proteomes" id="UP001165121">
    <property type="component" value="Unassembled WGS sequence"/>
</dbReference>
<evidence type="ECO:0000313" key="1">
    <source>
        <dbReference type="EMBL" id="GMF47848.1"/>
    </source>
</evidence>
<organism evidence="1 2">
    <name type="scientific">Phytophthora fragariaefolia</name>
    <dbReference type="NCBI Taxonomy" id="1490495"/>
    <lineage>
        <taxon>Eukaryota</taxon>
        <taxon>Sar</taxon>
        <taxon>Stramenopiles</taxon>
        <taxon>Oomycota</taxon>
        <taxon>Peronosporomycetes</taxon>
        <taxon>Peronosporales</taxon>
        <taxon>Peronosporaceae</taxon>
        <taxon>Phytophthora</taxon>
    </lineage>
</organism>
<name>A0A9W6XY97_9STRA</name>